<evidence type="ECO:0000256" key="16">
    <source>
        <dbReference type="ARBA" id="ARBA00048988"/>
    </source>
</evidence>
<protein>
    <recommendedName>
        <fullName evidence="14">DNA 3'-5' helicase</fullName>
        <ecNumber evidence="14">5.6.2.4</ecNumber>
    </recommendedName>
    <alternativeName>
        <fullName evidence="15">DNA 3'-5' helicase II</fullName>
    </alternativeName>
</protein>
<evidence type="ECO:0000256" key="17">
    <source>
        <dbReference type="PROSITE-ProRule" id="PRU00560"/>
    </source>
</evidence>
<accession>A0ABQ3CX48</accession>
<gene>
    <name evidence="20" type="ORF">GCM10008927_10650</name>
</gene>
<dbReference type="PROSITE" id="PS51198">
    <property type="entry name" value="UVRD_HELICASE_ATP_BIND"/>
    <property type="match status" value="1"/>
</dbReference>
<comment type="catalytic activity">
    <reaction evidence="13">
        <text>Couples ATP hydrolysis with the unwinding of duplex DNA by translocating in the 3'-5' direction.</text>
        <dbReference type="EC" id="5.6.2.4"/>
    </reaction>
</comment>
<keyword evidence="9" id="KW-0238">DNA-binding</keyword>
<evidence type="ECO:0000259" key="18">
    <source>
        <dbReference type="PROSITE" id="PS51198"/>
    </source>
</evidence>
<evidence type="ECO:0000256" key="2">
    <source>
        <dbReference type="ARBA" id="ARBA00022741"/>
    </source>
</evidence>
<dbReference type="EC" id="5.6.2.4" evidence="14"/>
<keyword evidence="12" id="KW-0687">Ribonucleoprotein</keyword>
<dbReference type="Proteomes" id="UP000634455">
    <property type="component" value="Unassembled WGS sequence"/>
</dbReference>
<evidence type="ECO:0000256" key="3">
    <source>
        <dbReference type="ARBA" id="ARBA00022763"/>
    </source>
</evidence>
<dbReference type="SUPFAM" id="SSF52540">
    <property type="entry name" value="P-loop containing nucleoside triphosphate hydrolases"/>
    <property type="match status" value="1"/>
</dbReference>
<keyword evidence="21" id="KW-1185">Reference proteome</keyword>
<evidence type="ECO:0000256" key="13">
    <source>
        <dbReference type="ARBA" id="ARBA00034617"/>
    </source>
</evidence>
<evidence type="ECO:0000256" key="7">
    <source>
        <dbReference type="ARBA" id="ARBA00022840"/>
    </source>
</evidence>
<dbReference type="PANTHER" id="PTHR11070">
    <property type="entry name" value="UVRD / RECB / PCRA DNA HELICASE FAMILY MEMBER"/>
    <property type="match status" value="1"/>
</dbReference>
<dbReference type="Pfam" id="PF00580">
    <property type="entry name" value="UvrD-helicase"/>
    <property type="match status" value="1"/>
</dbReference>
<feature type="domain" description="UvrD-like helicase C-terminal" evidence="19">
    <location>
        <begin position="491"/>
        <end position="772"/>
    </location>
</feature>
<evidence type="ECO:0000256" key="4">
    <source>
        <dbReference type="ARBA" id="ARBA00022801"/>
    </source>
</evidence>
<evidence type="ECO:0000259" key="19">
    <source>
        <dbReference type="PROSITE" id="PS51217"/>
    </source>
</evidence>
<dbReference type="PROSITE" id="PS00055">
    <property type="entry name" value="RIBOSOMAL_S12"/>
    <property type="match status" value="1"/>
</dbReference>
<evidence type="ECO:0000313" key="21">
    <source>
        <dbReference type="Proteomes" id="UP000634455"/>
    </source>
</evidence>
<keyword evidence="4 17" id="KW-0378">Hydrolase</keyword>
<dbReference type="NCBIfam" id="TIGR02784">
    <property type="entry name" value="addA_alphas"/>
    <property type="match status" value="1"/>
</dbReference>
<evidence type="ECO:0000256" key="1">
    <source>
        <dbReference type="ARBA" id="ARBA00022722"/>
    </source>
</evidence>
<keyword evidence="8" id="KW-0689">Ribosomal protein</keyword>
<keyword evidence="7 17" id="KW-0067">ATP-binding</keyword>
<dbReference type="RefSeq" id="WP_189639562.1">
    <property type="nucleotide sequence ID" value="NZ_BMZF01000002.1"/>
</dbReference>
<keyword evidence="5 17" id="KW-0347">Helicase</keyword>
<evidence type="ECO:0000256" key="9">
    <source>
        <dbReference type="ARBA" id="ARBA00023125"/>
    </source>
</evidence>
<dbReference type="SUPFAM" id="SSF52980">
    <property type="entry name" value="Restriction endonuclease-like"/>
    <property type="match status" value="1"/>
</dbReference>
<evidence type="ECO:0000256" key="12">
    <source>
        <dbReference type="ARBA" id="ARBA00023274"/>
    </source>
</evidence>
<dbReference type="InterPro" id="IPR006032">
    <property type="entry name" value="Ribosomal_uS12"/>
</dbReference>
<keyword evidence="1" id="KW-0540">Nuclease</keyword>
<comment type="catalytic activity">
    <reaction evidence="16">
        <text>ATP + H2O = ADP + phosphate + H(+)</text>
        <dbReference type="Rhea" id="RHEA:13065"/>
        <dbReference type="ChEBI" id="CHEBI:15377"/>
        <dbReference type="ChEBI" id="CHEBI:15378"/>
        <dbReference type="ChEBI" id="CHEBI:30616"/>
        <dbReference type="ChEBI" id="CHEBI:43474"/>
        <dbReference type="ChEBI" id="CHEBI:456216"/>
        <dbReference type="EC" id="5.6.2.4"/>
    </reaction>
</comment>
<feature type="domain" description="UvrD-like helicase ATP-binding" evidence="18">
    <location>
        <begin position="4"/>
        <end position="474"/>
    </location>
</feature>
<dbReference type="Gene3D" id="3.40.50.300">
    <property type="entry name" value="P-loop containing nucleotide triphosphate hydrolases"/>
    <property type="match status" value="4"/>
</dbReference>
<organism evidence="20 21">
    <name type="scientific">Paramylibacter ulvae</name>
    <dbReference type="NCBI Taxonomy" id="1651968"/>
    <lineage>
        <taxon>Bacteria</taxon>
        <taxon>Pseudomonadati</taxon>
        <taxon>Pseudomonadota</taxon>
        <taxon>Alphaproteobacteria</taxon>
        <taxon>Rhodobacterales</taxon>
        <taxon>Paracoccaceae</taxon>
        <taxon>Paramylibacter</taxon>
    </lineage>
</organism>
<keyword evidence="11" id="KW-0413">Isomerase</keyword>
<keyword evidence="10" id="KW-0234">DNA repair</keyword>
<dbReference type="InterPro" id="IPR027417">
    <property type="entry name" value="P-loop_NTPase"/>
</dbReference>
<keyword evidence="3" id="KW-0227">DNA damage</keyword>
<evidence type="ECO:0000256" key="10">
    <source>
        <dbReference type="ARBA" id="ARBA00023204"/>
    </source>
</evidence>
<dbReference type="PROSITE" id="PS51217">
    <property type="entry name" value="UVRD_HELICASE_CTER"/>
    <property type="match status" value="1"/>
</dbReference>
<evidence type="ECO:0000313" key="20">
    <source>
        <dbReference type="EMBL" id="GHA47654.1"/>
    </source>
</evidence>
<dbReference type="Pfam" id="PF13361">
    <property type="entry name" value="UvrD_C"/>
    <property type="match status" value="1"/>
</dbReference>
<dbReference type="InterPro" id="IPR014016">
    <property type="entry name" value="UvrD-like_ATP-bd"/>
</dbReference>
<name>A0ABQ3CX48_9RHOB</name>
<dbReference type="InterPro" id="IPR011335">
    <property type="entry name" value="Restrct_endonuc-II-like"/>
</dbReference>
<keyword evidence="2 17" id="KW-0547">Nucleotide-binding</keyword>
<dbReference type="PANTHER" id="PTHR11070:SF2">
    <property type="entry name" value="ATP-DEPENDENT DNA HELICASE SRS2"/>
    <property type="match status" value="1"/>
</dbReference>
<evidence type="ECO:0000256" key="6">
    <source>
        <dbReference type="ARBA" id="ARBA00022839"/>
    </source>
</evidence>
<evidence type="ECO:0000256" key="15">
    <source>
        <dbReference type="ARBA" id="ARBA00034923"/>
    </source>
</evidence>
<evidence type="ECO:0000256" key="5">
    <source>
        <dbReference type="ARBA" id="ARBA00022806"/>
    </source>
</evidence>
<evidence type="ECO:0000256" key="14">
    <source>
        <dbReference type="ARBA" id="ARBA00034808"/>
    </source>
</evidence>
<feature type="binding site" evidence="17">
    <location>
        <begin position="25"/>
        <end position="32"/>
    </location>
    <ligand>
        <name>ATP</name>
        <dbReference type="ChEBI" id="CHEBI:30616"/>
    </ligand>
</feature>
<dbReference type="InterPro" id="IPR011604">
    <property type="entry name" value="PDDEXK-like_dom_sf"/>
</dbReference>
<dbReference type="InterPro" id="IPR014151">
    <property type="entry name" value="DNA_helicase_AddA"/>
</dbReference>
<dbReference type="EMBL" id="BMZF01000002">
    <property type="protein sequence ID" value="GHA47654.1"/>
    <property type="molecule type" value="Genomic_DNA"/>
</dbReference>
<dbReference type="InterPro" id="IPR014017">
    <property type="entry name" value="DNA_helicase_UvrD-like_C"/>
</dbReference>
<evidence type="ECO:0000256" key="8">
    <source>
        <dbReference type="ARBA" id="ARBA00022980"/>
    </source>
</evidence>
<comment type="caution">
    <text evidence="20">The sequence shown here is derived from an EMBL/GenBank/DDBJ whole genome shotgun (WGS) entry which is preliminary data.</text>
</comment>
<dbReference type="Gene3D" id="3.90.320.10">
    <property type="match status" value="1"/>
</dbReference>
<keyword evidence="6" id="KW-0269">Exonuclease</keyword>
<dbReference type="Gene3D" id="1.10.486.10">
    <property type="entry name" value="PCRA, domain 4"/>
    <property type="match status" value="1"/>
</dbReference>
<dbReference type="InterPro" id="IPR038726">
    <property type="entry name" value="PDDEXK_AddAB-type"/>
</dbReference>
<sequence>MIEFDDATRAQIRAANPSASTWVSANAGSGKTRVLTDRVARLLLHGTDPQKILCLTYTKAAAAEMQIRLFQRLGQWAMMEEAALRKELLKLGEPADILTDEKLRLARTLFASALETPGGLKIQTIHSFCDALLRRFPVESGVSPQFEMINERQKAQICGDILENIASGDDQGVFDDFAGFFTGADTDELLAEIVKHREDFDRAPTAKDFGLSGDESLALISAVVFTDKNRATLAELADIMPNGGVQDVNNARFIRAALTARDPNSALRNLERVMLTGAGANEPFSAKIDKVPVLKILKKGEPLRNEINEIMHLVEAVRDQRLSLLSFQRTAALHRFAAVFLKQFDAHKTHTGLLDYDDLINRARLLLTKSSMAAWVLYRLDGGIDHILVDEAQDTSSQQWDVVKQLHAEFTSGESANNTARTLFIVGDEKQSIYSFQGADPRIFGDMKDHFATQLAQVNNPLASQDLLYSFRSSEPIMGLVDNVFKNLPEDRFQNGVQHIAFKSEMAGRIDLWPVIDKGEKPEESEWFVPTNAAAPDDPRNELARQIACEIHAILESGQLIEADGDIRPVTAGDFLILVRSRGALFKAIIKELKAAKVPVAGADRFEVGAELAVQDIMSLLKFAATAEDDLSLAEALRSPIIGISEGELFSLAHGRKGYLWQELRAKSDQFSNAHEIVSDIRNKADFERPYDLIERILTNHAGRHNLIARLGPEAEDGIDELLYQAMQYELTEAPTLTGFLNWFASDEMQIKRQMDAAGKTVRVMTVHGAKGLEAPIVILPDTTQDVRRDRNQLITLDSGLISWKTVGADANKAQMAASQTLKSADLRERMRLLYVALTRAESWLIICGAGELGKSGETWYDLISNGMEHMPVETVTHSIVGDIKSVRNLAWHGVGSARESDKDQRIELPRWAVSAADKLPRPTQPISPSSLPGAKALAGENDGLSADQAMERGTQIHLLLEHLPRVAPSERFAFGERLLGARYDALTDSEISILCQEAMAVVSAPPLQFIFGPNSFAEVNITAPLVQCDGLPIDGIIDRLVVTPDKILVIDYKTNAILPAQPDQTPAGILAQMGAYLVAIKQIYPRHEIELAILWTRTAKLMNLHHDIVMKALNDVQHLDP</sequence>
<reference evidence="21" key="1">
    <citation type="journal article" date="2019" name="Int. J. Syst. Evol. Microbiol.">
        <title>The Global Catalogue of Microorganisms (GCM) 10K type strain sequencing project: providing services to taxonomists for standard genome sequencing and annotation.</title>
        <authorList>
            <consortium name="The Broad Institute Genomics Platform"/>
            <consortium name="The Broad Institute Genome Sequencing Center for Infectious Disease"/>
            <person name="Wu L."/>
            <person name="Ma J."/>
        </authorList>
    </citation>
    <scope>NUCLEOTIDE SEQUENCE [LARGE SCALE GENOMIC DNA]</scope>
    <source>
        <strain evidence="21">KCTC 32465</strain>
    </source>
</reference>
<proteinExistence type="predicted"/>
<dbReference type="GO" id="GO:0004386">
    <property type="term" value="F:helicase activity"/>
    <property type="evidence" value="ECO:0007669"/>
    <property type="project" value="UniProtKB-KW"/>
</dbReference>
<dbReference type="Pfam" id="PF12705">
    <property type="entry name" value="PDDEXK_1"/>
    <property type="match status" value="1"/>
</dbReference>
<dbReference type="InterPro" id="IPR000212">
    <property type="entry name" value="DNA_helicase_UvrD/REP"/>
</dbReference>
<evidence type="ECO:0000256" key="11">
    <source>
        <dbReference type="ARBA" id="ARBA00023235"/>
    </source>
</evidence>